<sequence length="87" mass="9774">MVELHELWQSLDLDDRLEEGSRFTRPSITSQEPPSRHDSRASGCRTSGFYHSRTTLNDFTSRITDGLTLLGQTTEYTSGADYAGENC</sequence>
<feature type="region of interest" description="Disordered" evidence="1">
    <location>
        <begin position="19"/>
        <end position="47"/>
    </location>
</feature>
<evidence type="ECO:0000313" key="3">
    <source>
        <dbReference type="Proteomes" id="UP000215335"/>
    </source>
</evidence>
<accession>A0A232ET41</accession>
<evidence type="ECO:0000256" key="1">
    <source>
        <dbReference type="SAM" id="MobiDB-lite"/>
    </source>
</evidence>
<dbReference type="EMBL" id="NNAY01002361">
    <property type="protein sequence ID" value="OXU21466.1"/>
    <property type="molecule type" value="Genomic_DNA"/>
</dbReference>
<comment type="caution">
    <text evidence="2">The sequence shown here is derived from an EMBL/GenBank/DDBJ whole genome shotgun (WGS) entry which is preliminary data.</text>
</comment>
<keyword evidence="3" id="KW-1185">Reference proteome</keyword>
<reference evidence="2 3" key="1">
    <citation type="journal article" date="2017" name="Curr. Biol.">
        <title>The Evolution of Venom by Co-option of Single-Copy Genes.</title>
        <authorList>
            <person name="Martinson E.O."/>
            <person name="Mrinalini"/>
            <person name="Kelkar Y.D."/>
            <person name="Chang C.H."/>
            <person name="Werren J.H."/>
        </authorList>
    </citation>
    <scope>NUCLEOTIDE SEQUENCE [LARGE SCALE GENOMIC DNA]</scope>
    <source>
        <strain evidence="2 3">Alberta</strain>
        <tissue evidence="2">Whole body</tissue>
    </source>
</reference>
<organism evidence="2 3">
    <name type="scientific">Trichomalopsis sarcophagae</name>
    <dbReference type="NCBI Taxonomy" id="543379"/>
    <lineage>
        <taxon>Eukaryota</taxon>
        <taxon>Metazoa</taxon>
        <taxon>Ecdysozoa</taxon>
        <taxon>Arthropoda</taxon>
        <taxon>Hexapoda</taxon>
        <taxon>Insecta</taxon>
        <taxon>Pterygota</taxon>
        <taxon>Neoptera</taxon>
        <taxon>Endopterygota</taxon>
        <taxon>Hymenoptera</taxon>
        <taxon>Apocrita</taxon>
        <taxon>Proctotrupomorpha</taxon>
        <taxon>Chalcidoidea</taxon>
        <taxon>Pteromalidae</taxon>
        <taxon>Pteromalinae</taxon>
        <taxon>Trichomalopsis</taxon>
    </lineage>
</organism>
<feature type="compositionally biased region" description="Polar residues" evidence="1">
    <location>
        <begin position="24"/>
        <end position="33"/>
    </location>
</feature>
<dbReference type="Proteomes" id="UP000215335">
    <property type="component" value="Unassembled WGS sequence"/>
</dbReference>
<dbReference type="AlphaFoldDB" id="A0A232ET41"/>
<gene>
    <name evidence="2" type="ORF">TSAR_008497</name>
</gene>
<name>A0A232ET41_9HYME</name>
<proteinExistence type="predicted"/>
<protein>
    <submittedName>
        <fullName evidence="2">Uncharacterized protein</fullName>
    </submittedName>
</protein>
<evidence type="ECO:0000313" key="2">
    <source>
        <dbReference type="EMBL" id="OXU21466.1"/>
    </source>
</evidence>